<evidence type="ECO:0000313" key="3">
    <source>
        <dbReference type="Proteomes" id="UP000076023"/>
    </source>
</evidence>
<sequence length="389" mass="42969">MFRSVFPGAAWLLVAASAWAADGAAPDNARAMLLAGVGRACLAAKTPADLETLAVKLDRLPASGDPASMERQRGAVLLVSKWRDYLTAVRAEDNDAAVKALDGLIESTEWVSLMPRSPVLERYAEATKVRWVNYSLKSLEDVDTAIRRLRDFDAKYGLWRDGRAALKEFERLQEIRRQVGQVPAATVEAACRPRADEDPEVSTYKMLLLPLVVASYLDLPEDFRLPPQKGEMTFDYLQRILELAEKKGELVVYWRVLAYRAGLLGDCPAWTTSRLTALDKTLSGLKKEGESQTGAALGDYLEALTKAGIPPQVIVCGEHARQIIETNPEVVQQLAATRQQEMVRARLGMGNRPGMPQDMPGFPGAPAATPGIGTPRYPGERDYDLWRRY</sequence>
<accession>A0A146G490</accession>
<keyword evidence="3" id="KW-1185">Reference proteome</keyword>
<dbReference type="OrthoDB" id="9819873at2"/>
<gene>
    <name evidence="2" type="ORF">TSACC_2829</name>
</gene>
<evidence type="ECO:0000313" key="2">
    <source>
        <dbReference type="EMBL" id="GAT32431.1"/>
    </source>
</evidence>
<evidence type="ECO:0000256" key="1">
    <source>
        <dbReference type="SAM" id="SignalP"/>
    </source>
</evidence>
<feature type="chain" id="PRO_5007524381" evidence="1">
    <location>
        <begin position="21"/>
        <end position="389"/>
    </location>
</feature>
<dbReference type="Proteomes" id="UP000076023">
    <property type="component" value="Unassembled WGS sequence"/>
</dbReference>
<comment type="caution">
    <text evidence="2">The sequence shown here is derived from an EMBL/GenBank/DDBJ whole genome shotgun (WGS) entry which is preliminary data.</text>
</comment>
<proteinExistence type="predicted"/>
<protein>
    <submittedName>
        <fullName evidence="2">Uncharacterized protein</fullName>
    </submittedName>
</protein>
<dbReference type="RefSeq" id="WP_075078264.1">
    <property type="nucleotide sequence ID" value="NZ_BDCO01000002.1"/>
</dbReference>
<dbReference type="InParanoid" id="A0A146G490"/>
<reference evidence="3" key="1">
    <citation type="journal article" date="2017" name="Genome Announc.">
        <title>Draft Genome Sequence of Terrimicrobium sacchariphilum NM-5T, a Facultative Anaerobic Soil Bacterium of the Class Spartobacteria.</title>
        <authorList>
            <person name="Qiu Y.L."/>
            <person name="Tourlousse D.M."/>
            <person name="Matsuura N."/>
            <person name="Ohashi A."/>
            <person name="Sekiguchi Y."/>
        </authorList>
    </citation>
    <scope>NUCLEOTIDE SEQUENCE [LARGE SCALE GENOMIC DNA]</scope>
    <source>
        <strain evidence="3">NM-5</strain>
    </source>
</reference>
<organism evidence="2 3">
    <name type="scientific">Terrimicrobium sacchariphilum</name>
    <dbReference type="NCBI Taxonomy" id="690879"/>
    <lineage>
        <taxon>Bacteria</taxon>
        <taxon>Pseudomonadati</taxon>
        <taxon>Verrucomicrobiota</taxon>
        <taxon>Terrimicrobiia</taxon>
        <taxon>Terrimicrobiales</taxon>
        <taxon>Terrimicrobiaceae</taxon>
        <taxon>Terrimicrobium</taxon>
    </lineage>
</organism>
<feature type="signal peptide" evidence="1">
    <location>
        <begin position="1"/>
        <end position="20"/>
    </location>
</feature>
<keyword evidence="1" id="KW-0732">Signal</keyword>
<name>A0A146G490_TERSA</name>
<dbReference type="EMBL" id="BDCO01000002">
    <property type="protein sequence ID" value="GAT32431.1"/>
    <property type="molecule type" value="Genomic_DNA"/>
</dbReference>
<dbReference type="AlphaFoldDB" id="A0A146G490"/>